<reference evidence="1" key="1">
    <citation type="submission" date="2020-10" db="EMBL/GenBank/DDBJ databases">
        <authorList>
            <person name="Gilroy R."/>
        </authorList>
    </citation>
    <scope>NUCLEOTIDE SEQUENCE</scope>
    <source>
        <strain evidence="1">B1-3475</strain>
    </source>
</reference>
<dbReference type="EMBL" id="JADIMK010000001">
    <property type="protein sequence ID" value="MBO8454803.1"/>
    <property type="molecule type" value="Genomic_DNA"/>
</dbReference>
<protein>
    <submittedName>
        <fullName evidence="1">NAD(P)-binding protein</fullName>
    </submittedName>
</protein>
<evidence type="ECO:0000313" key="1">
    <source>
        <dbReference type="EMBL" id="MBO8454803.1"/>
    </source>
</evidence>
<accession>A0A9D9MYH8</accession>
<organism evidence="1 2">
    <name type="scientific">Candidatus Cryptobacteroides intestinigallinarum</name>
    <dbReference type="NCBI Taxonomy" id="2840767"/>
    <lineage>
        <taxon>Bacteria</taxon>
        <taxon>Pseudomonadati</taxon>
        <taxon>Bacteroidota</taxon>
        <taxon>Bacteroidia</taxon>
        <taxon>Bacteroidales</taxon>
        <taxon>Candidatus Cryptobacteroides</taxon>
    </lineage>
</organism>
<feature type="non-terminal residue" evidence="1">
    <location>
        <position position="42"/>
    </location>
</feature>
<dbReference type="InterPro" id="IPR036188">
    <property type="entry name" value="FAD/NAD-bd_sf"/>
</dbReference>
<gene>
    <name evidence="1" type="ORF">IAC08_00140</name>
</gene>
<dbReference type="AlphaFoldDB" id="A0A9D9MYH8"/>
<comment type="caution">
    <text evidence="1">The sequence shown here is derived from an EMBL/GenBank/DDBJ whole genome shotgun (WGS) entry which is preliminary data.</text>
</comment>
<reference evidence="1" key="2">
    <citation type="journal article" date="2021" name="PeerJ">
        <title>Extensive microbial diversity within the chicken gut microbiome revealed by metagenomics and culture.</title>
        <authorList>
            <person name="Gilroy R."/>
            <person name="Ravi A."/>
            <person name="Getino M."/>
            <person name="Pursley I."/>
            <person name="Horton D.L."/>
            <person name="Alikhan N.F."/>
            <person name="Baker D."/>
            <person name="Gharbi K."/>
            <person name="Hall N."/>
            <person name="Watson M."/>
            <person name="Adriaenssens E.M."/>
            <person name="Foster-Nyarko E."/>
            <person name="Jarju S."/>
            <person name="Secka A."/>
            <person name="Antonio M."/>
            <person name="Oren A."/>
            <person name="Chaudhuri R.R."/>
            <person name="La Ragione R."/>
            <person name="Hildebrand F."/>
            <person name="Pallen M.J."/>
        </authorList>
    </citation>
    <scope>NUCLEOTIDE SEQUENCE</scope>
    <source>
        <strain evidence="1">B1-3475</strain>
    </source>
</reference>
<dbReference type="Pfam" id="PF13450">
    <property type="entry name" value="NAD_binding_8"/>
    <property type="match status" value="1"/>
</dbReference>
<dbReference type="Gene3D" id="3.40.50.720">
    <property type="entry name" value="NAD(P)-binding Rossmann-like Domain"/>
    <property type="match status" value="1"/>
</dbReference>
<dbReference type="SUPFAM" id="SSF51905">
    <property type="entry name" value="FAD/NAD(P)-binding domain"/>
    <property type="match status" value="1"/>
</dbReference>
<evidence type="ECO:0000313" key="2">
    <source>
        <dbReference type="Proteomes" id="UP000823617"/>
    </source>
</evidence>
<name>A0A9D9MYH8_9BACT</name>
<dbReference type="Proteomes" id="UP000823617">
    <property type="component" value="Unassembled WGS sequence"/>
</dbReference>
<proteinExistence type="predicted"/>
<sequence>MKENILIIGGGIAGLEAAAQLLNLGYNPIIVEKEDHLGGHVA</sequence>